<reference evidence="2 3" key="1">
    <citation type="submission" date="2019-12" db="EMBL/GenBank/DDBJ databases">
        <title>Genome sequence of Streptomyces bambusae.</title>
        <authorList>
            <person name="Bansal K."/>
            <person name="Choksket S."/>
            <person name="Korpole S."/>
            <person name="Patil P.B."/>
        </authorList>
    </citation>
    <scope>NUCLEOTIDE SEQUENCE [LARGE SCALE GENOMIC DNA]</scope>
    <source>
        <strain evidence="2 3">SK60</strain>
    </source>
</reference>
<sequence length="90" mass="9968">MRGYGVLDATAAQVDPLDIYERDQWACQLCHKAIDPAAEWPDPWSATLDHIKPVSQAGEHTAENLQASHWVCNIRKGDAWGPGDREISEG</sequence>
<dbReference type="SMART" id="SM00507">
    <property type="entry name" value="HNHc"/>
    <property type="match status" value="1"/>
</dbReference>
<gene>
    <name evidence="2" type="ORF">GPJ59_04595</name>
</gene>
<organism evidence="2 3">
    <name type="scientific">Streptomyces bambusae</name>
    <dbReference type="NCBI Taxonomy" id="1550616"/>
    <lineage>
        <taxon>Bacteria</taxon>
        <taxon>Bacillati</taxon>
        <taxon>Actinomycetota</taxon>
        <taxon>Actinomycetes</taxon>
        <taxon>Kitasatosporales</taxon>
        <taxon>Streptomycetaceae</taxon>
        <taxon>Streptomyces</taxon>
    </lineage>
</organism>
<dbReference type="CDD" id="cd00085">
    <property type="entry name" value="HNHc"/>
    <property type="match status" value="1"/>
</dbReference>
<evidence type="ECO:0000259" key="1">
    <source>
        <dbReference type="SMART" id="SM00507"/>
    </source>
</evidence>
<dbReference type="Pfam" id="PF01844">
    <property type="entry name" value="HNH"/>
    <property type="match status" value="1"/>
</dbReference>
<keyword evidence="3" id="KW-1185">Reference proteome</keyword>
<accession>A0ABS6Z1B9</accession>
<dbReference type="Proteomes" id="UP000812013">
    <property type="component" value="Unassembled WGS sequence"/>
</dbReference>
<name>A0ABS6Z1B9_9ACTN</name>
<evidence type="ECO:0000313" key="3">
    <source>
        <dbReference type="Proteomes" id="UP000812013"/>
    </source>
</evidence>
<protein>
    <recommendedName>
        <fullName evidence="1">HNH nuclease domain-containing protein</fullName>
    </recommendedName>
</protein>
<dbReference type="InterPro" id="IPR002711">
    <property type="entry name" value="HNH"/>
</dbReference>
<dbReference type="InterPro" id="IPR003615">
    <property type="entry name" value="HNH_nuc"/>
</dbReference>
<dbReference type="RefSeq" id="WP_219665068.1">
    <property type="nucleotide sequence ID" value="NZ_WTFF01000015.1"/>
</dbReference>
<dbReference type="EMBL" id="WTFF01000015">
    <property type="protein sequence ID" value="MBW5481179.1"/>
    <property type="molecule type" value="Genomic_DNA"/>
</dbReference>
<proteinExistence type="predicted"/>
<evidence type="ECO:0000313" key="2">
    <source>
        <dbReference type="EMBL" id="MBW5481179.1"/>
    </source>
</evidence>
<comment type="caution">
    <text evidence="2">The sequence shown here is derived from an EMBL/GenBank/DDBJ whole genome shotgun (WGS) entry which is preliminary data.</text>
</comment>
<feature type="domain" description="HNH nuclease" evidence="1">
    <location>
        <begin position="16"/>
        <end position="74"/>
    </location>
</feature>
<dbReference type="Gene3D" id="1.10.30.50">
    <property type="match status" value="1"/>
</dbReference>